<keyword evidence="5" id="KW-1185">Reference proteome</keyword>
<proteinExistence type="predicted"/>
<keyword evidence="4" id="KW-0689">Ribosomal protein</keyword>
<dbReference type="PROSITE" id="PS51186">
    <property type="entry name" value="GNAT"/>
    <property type="match status" value="1"/>
</dbReference>
<name>A0ABV6ZXN0_9PROT</name>
<dbReference type="RefSeq" id="WP_380214306.1">
    <property type="nucleotide sequence ID" value="NZ_JBHRSV010000016.1"/>
</dbReference>
<gene>
    <name evidence="4" type="primary">rimI</name>
    <name evidence="4" type="ORF">ACFOOR_08745</name>
</gene>
<dbReference type="EMBL" id="JBHRSV010000016">
    <property type="protein sequence ID" value="MFC2926192.1"/>
    <property type="molecule type" value="Genomic_DNA"/>
</dbReference>
<comment type="caution">
    <text evidence="4">The sequence shown here is derived from an EMBL/GenBank/DDBJ whole genome shotgun (WGS) entry which is preliminary data.</text>
</comment>
<evidence type="ECO:0000256" key="2">
    <source>
        <dbReference type="ARBA" id="ARBA00023315"/>
    </source>
</evidence>
<feature type="domain" description="N-acetyltransferase" evidence="3">
    <location>
        <begin position="7"/>
        <end position="153"/>
    </location>
</feature>
<dbReference type="Proteomes" id="UP001595379">
    <property type="component" value="Unassembled WGS sequence"/>
</dbReference>
<reference evidence="5" key="1">
    <citation type="journal article" date="2019" name="Int. J. Syst. Evol. Microbiol.">
        <title>The Global Catalogue of Microorganisms (GCM) 10K type strain sequencing project: providing services to taxonomists for standard genome sequencing and annotation.</title>
        <authorList>
            <consortium name="The Broad Institute Genomics Platform"/>
            <consortium name="The Broad Institute Genome Sequencing Center for Infectious Disease"/>
            <person name="Wu L."/>
            <person name="Ma J."/>
        </authorList>
    </citation>
    <scope>NUCLEOTIDE SEQUENCE [LARGE SCALE GENOMIC DNA]</scope>
    <source>
        <strain evidence="5">KCTC 52487</strain>
    </source>
</reference>
<dbReference type="InterPro" id="IPR016181">
    <property type="entry name" value="Acyl_CoA_acyltransferase"/>
</dbReference>
<keyword evidence="4" id="KW-0687">Ribonucleoprotein</keyword>
<evidence type="ECO:0000256" key="1">
    <source>
        <dbReference type="ARBA" id="ARBA00022679"/>
    </source>
</evidence>
<protein>
    <submittedName>
        <fullName evidence="4">Ribosomal protein S18-alanine N-acetyltransferase</fullName>
        <ecNumber evidence="4">2.3.1.266</ecNumber>
    </submittedName>
</protein>
<evidence type="ECO:0000259" key="3">
    <source>
        <dbReference type="PROSITE" id="PS51186"/>
    </source>
</evidence>
<dbReference type="PANTHER" id="PTHR43877">
    <property type="entry name" value="AMINOALKYLPHOSPHONATE N-ACETYLTRANSFERASE-RELATED-RELATED"/>
    <property type="match status" value="1"/>
</dbReference>
<keyword evidence="2 4" id="KW-0012">Acyltransferase</keyword>
<dbReference type="SUPFAM" id="SSF55729">
    <property type="entry name" value="Acyl-CoA N-acyltransferases (Nat)"/>
    <property type="match status" value="1"/>
</dbReference>
<dbReference type="InterPro" id="IPR050832">
    <property type="entry name" value="Bact_Acetyltransf"/>
</dbReference>
<dbReference type="CDD" id="cd04301">
    <property type="entry name" value="NAT_SF"/>
    <property type="match status" value="1"/>
</dbReference>
<dbReference type="EC" id="2.3.1.266" evidence="4"/>
<dbReference type="Pfam" id="PF00583">
    <property type="entry name" value="Acetyltransf_1"/>
    <property type="match status" value="1"/>
</dbReference>
<dbReference type="GO" id="GO:0008999">
    <property type="term" value="F:protein-N-terminal-alanine acetyltransferase activity"/>
    <property type="evidence" value="ECO:0007669"/>
    <property type="project" value="UniProtKB-EC"/>
</dbReference>
<dbReference type="NCBIfam" id="TIGR01575">
    <property type="entry name" value="rimI"/>
    <property type="match status" value="1"/>
</dbReference>
<keyword evidence="1 4" id="KW-0808">Transferase</keyword>
<dbReference type="InterPro" id="IPR000182">
    <property type="entry name" value="GNAT_dom"/>
</dbReference>
<dbReference type="PANTHER" id="PTHR43877:SF2">
    <property type="entry name" value="AMINOALKYLPHOSPHONATE N-ACETYLTRANSFERASE-RELATED"/>
    <property type="match status" value="1"/>
</dbReference>
<dbReference type="Gene3D" id="3.40.630.30">
    <property type="match status" value="1"/>
</dbReference>
<dbReference type="GO" id="GO:0005840">
    <property type="term" value="C:ribosome"/>
    <property type="evidence" value="ECO:0007669"/>
    <property type="project" value="UniProtKB-KW"/>
</dbReference>
<accession>A0ABV6ZXN0</accession>
<evidence type="ECO:0000313" key="5">
    <source>
        <dbReference type="Proteomes" id="UP001595379"/>
    </source>
</evidence>
<evidence type="ECO:0000313" key="4">
    <source>
        <dbReference type="EMBL" id="MFC2926192.1"/>
    </source>
</evidence>
<sequence length="162" mass="17533">MTPSASCRIRMASGADLETIDALEAASFEADRFPRRNLRRMLAGGRTVFLLAETGNHPAGYLALSFRRGARTGRLYSLAIAPQARGHGVGAALIARAIEEAACRGLRSVRLEVRESNIAAQKLYLRCGFTLRGRRESYYGDGEAALLYEAPVARSAMEGATL</sequence>
<dbReference type="InterPro" id="IPR006464">
    <property type="entry name" value="AcTrfase_RimI/Ard1"/>
</dbReference>
<organism evidence="4 5">
    <name type="scientific">Hyphobacterium vulgare</name>
    <dbReference type="NCBI Taxonomy" id="1736751"/>
    <lineage>
        <taxon>Bacteria</taxon>
        <taxon>Pseudomonadati</taxon>
        <taxon>Pseudomonadota</taxon>
        <taxon>Alphaproteobacteria</taxon>
        <taxon>Maricaulales</taxon>
        <taxon>Maricaulaceae</taxon>
        <taxon>Hyphobacterium</taxon>
    </lineage>
</organism>